<feature type="transmembrane region" description="Helical" evidence="1">
    <location>
        <begin position="159"/>
        <end position="177"/>
    </location>
</feature>
<feature type="transmembrane region" description="Helical" evidence="1">
    <location>
        <begin position="334"/>
        <end position="354"/>
    </location>
</feature>
<dbReference type="InterPro" id="IPR052529">
    <property type="entry name" value="Bact_Transport_Assoc"/>
</dbReference>
<gene>
    <name evidence="3" type="ORF">LVJ94_45080</name>
</gene>
<evidence type="ECO:0000313" key="3">
    <source>
        <dbReference type="EMBL" id="WXB04069.1"/>
    </source>
</evidence>
<dbReference type="EMBL" id="CP089983">
    <property type="protein sequence ID" value="WXB04069.1"/>
    <property type="molecule type" value="Genomic_DNA"/>
</dbReference>
<dbReference type="InterPro" id="IPR007349">
    <property type="entry name" value="DUF418"/>
</dbReference>
<name>A0ABZ2KZF9_9BACT</name>
<evidence type="ECO:0000256" key="1">
    <source>
        <dbReference type="SAM" id="Phobius"/>
    </source>
</evidence>
<evidence type="ECO:0000313" key="4">
    <source>
        <dbReference type="Proteomes" id="UP001374803"/>
    </source>
</evidence>
<organism evidence="3 4">
    <name type="scientific">Pendulispora rubella</name>
    <dbReference type="NCBI Taxonomy" id="2741070"/>
    <lineage>
        <taxon>Bacteria</taxon>
        <taxon>Pseudomonadati</taxon>
        <taxon>Myxococcota</taxon>
        <taxon>Myxococcia</taxon>
        <taxon>Myxococcales</taxon>
        <taxon>Sorangiineae</taxon>
        <taxon>Pendulisporaceae</taxon>
        <taxon>Pendulispora</taxon>
    </lineage>
</organism>
<protein>
    <submittedName>
        <fullName evidence="3">DUF418 domain-containing protein</fullName>
    </submittedName>
</protein>
<accession>A0ABZ2KZF9</accession>
<feature type="transmembrane region" description="Helical" evidence="1">
    <location>
        <begin position="360"/>
        <end position="383"/>
    </location>
</feature>
<evidence type="ECO:0000259" key="2">
    <source>
        <dbReference type="Pfam" id="PF04235"/>
    </source>
</evidence>
<keyword evidence="1" id="KW-0472">Membrane</keyword>
<feature type="transmembrane region" description="Helical" evidence="1">
    <location>
        <begin position="231"/>
        <end position="249"/>
    </location>
</feature>
<feature type="transmembrane region" description="Helical" evidence="1">
    <location>
        <begin position="137"/>
        <end position="152"/>
    </location>
</feature>
<dbReference type="RefSeq" id="WP_394833703.1">
    <property type="nucleotide sequence ID" value="NZ_CP089929.1"/>
</dbReference>
<keyword evidence="4" id="KW-1185">Reference proteome</keyword>
<sequence length="408" mass="45139">MLEVALPEARDGGVDASRATPVGTASRIQDLDVLRGAALLGVLMMNLVDGFRVPYPLRFPLTPDPSWVNRAAQNVLAVVLQGKAMTMFSLLFGVGMCIFYERAQARGASPIPLLARRLIVLLAFGLAHMLLLWNGDVLTSYAVSGLIALPLIRRRPATLLAVAVALLGGRAFILWLWPTLIPPSGGATAEHYRDALSIYGSGSYFDVVKFRASEVWYFMFRFSFLEVPTEVSNFLIGACIWHAGILRDVERYRHPLVWVARIGIAVGAGYAILRLTPAGEALNPHAKDEILRASSSAILRLFTLGYGALFLLLLQRPGARAALLRIAPLGQMAFTNYLSHSFFFTTLFYGYAFGLLTTVGVAWAMVLGVAVYIGQCILSTYWLRRFRFGPFEWAWRCLTYGKLQPMRR</sequence>
<keyword evidence="1" id="KW-0812">Transmembrane</keyword>
<reference evidence="3" key="1">
    <citation type="submission" date="2021-12" db="EMBL/GenBank/DDBJ databases">
        <title>Discovery of the Pendulisporaceae a myxobacterial family with distinct sporulation behavior and unique specialized metabolism.</title>
        <authorList>
            <person name="Garcia R."/>
            <person name="Popoff A."/>
            <person name="Bader C.D."/>
            <person name="Loehr J."/>
            <person name="Walesch S."/>
            <person name="Walt C."/>
            <person name="Boldt J."/>
            <person name="Bunk B."/>
            <person name="Haeckl F.J.F.P.J."/>
            <person name="Gunesch A.P."/>
            <person name="Birkelbach J."/>
            <person name="Nuebel U."/>
            <person name="Pietschmann T."/>
            <person name="Bach T."/>
            <person name="Mueller R."/>
        </authorList>
    </citation>
    <scope>NUCLEOTIDE SEQUENCE</scope>
    <source>
        <strain evidence="3">MSr11367</strain>
    </source>
</reference>
<proteinExistence type="predicted"/>
<feature type="domain" description="DUF418" evidence="2">
    <location>
        <begin position="242"/>
        <end position="402"/>
    </location>
</feature>
<feature type="transmembrane region" description="Helical" evidence="1">
    <location>
        <begin position="113"/>
        <end position="131"/>
    </location>
</feature>
<feature type="transmembrane region" description="Helical" evidence="1">
    <location>
        <begin position="75"/>
        <end position="101"/>
    </location>
</feature>
<dbReference type="PANTHER" id="PTHR30590:SF2">
    <property type="entry name" value="INNER MEMBRANE PROTEIN"/>
    <property type="match status" value="1"/>
</dbReference>
<keyword evidence="1" id="KW-1133">Transmembrane helix</keyword>
<dbReference type="Proteomes" id="UP001374803">
    <property type="component" value="Chromosome"/>
</dbReference>
<dbReference type="Pfam" id="PF04235">
    <property type="entry name" value="DUF418"/>
    <property type="match status" value="1"/>
</dbReference>
<feature type="transmembrane region" description="Helical" evidence="1">
    <location>
        <begin position="293"/>
        <end position="314"/>
    </location>
</feature>
<dbReference type="PANTHER" id="PTHR30590">
    <property type="entry name" value="INNER MEMBRANE PROTEIN"/>
    <property type="match status" value="1"/>
</dbReference>
<feature type="transmembrane region" description="Helical" evidence="1">
    <location>
        <begin position="256"/>
        <end position="273"/>
    </location>
</feature>